<evidence type="ECO:0000256" key="1">
    <source>
        <dbReference type="SAM" id="SignalP"/>
    </source>
</evidence>
<evidence type="ECO:0000313" key="3">
    <source>
        <dbReference type="Proteomes" id="UP000009169"/>
    </source>
</evidence>
<sequence>MALLSHAMLCSHLGGVQTEARGCLPEAVVEPNYTEMTTPLLVDHLLRLPFFFTRKGRKGEGAGHCMSAPRWLESEKGGREKKKERRRGSLRYAALSYCWQIHSYLEAGGSLYLPVLCLLAVRPQCPLDARRIQGPHANAE</sequence>
<proteinExistence type="predicted"/>
<evidence type="ECO:0000313" key="2">
    <source>
        <dbReference type="EMBL" id="EGE05236.1"/>
    </source>
</evidence>
<organism evidence="2 3">
    <name type="scientific">Trichophyton equinum (strain ATCC MYA-4606 / CBS 127.97)</name>
    <name type="common">Horse ringworm fungus</name>
    <dbReference type="NCBI Taxonomy" id="559882"/>
    <lineage>
        <taxon>Eukaryota</taxon>
        <taxon>Fungi</taxon>
        <taxon>Dikarya</taxon>
        <taxon>Ascomycota</taxon>
        <taxon>Pezizomycotina</taxon>
        <taxon>Eurotiomycetes</taxon>
        <taxon>Eurotiomycetidae</taxon>
        <taxon>Onygenales</taxon>
        <taxon>Arthrodermataceae</taxon>
        <taxon>Trichophyton</taxon>
    </lineage>
</organism>
<dbReference type="AlphaFoldDB" id="F2PTL8"/>
<dbReference type="VEuPathDB" id="FungiDB:TEQG_04393"/>
<feature type="signal peptide" evidence="1">
    <location>
        <begin position="1"/>
        <end position="18"/>
    </location>
</feature>
<keyword evidence="3" id="KW-1185">Reference proteome</keyword>
<dbReference type="HOGENOM" id="CLU_1836547_0_0_1"/>
<dbReference type="Proteomes" id="UP000009169">
    <property type="component" value="Unassembled WGS sequence"/>
</dbReference>
<feature type="chain" id="PRO_5003283791" evidence="1">
    <location>
        <begin position="19"/>
        <end position="140"/>
    </location>
</feature>
<accession>F2PTL8</accession>
<keyword evidence="1" id="KW-0732">Signal</keyword>
<dbReference type="EMBL" id="DS995738">
    <property type="protein sequence ID" value="EGE05236.1"/>
    <property type="molecule type" value="Genomic_DNA"/>
</dbReference>
<protein>
    <submittedName>
        <fullName evidence="2">Uncharacterized protein</fullName>
    </submittedName>
</protein>
<name>F2PTL8_TRIEC</name>
<gene>
    <name evidence="2" type="ORF">TEQG_04393</name>
</gene>
<reference evidence="3" key="1">
    <citation type="journal article" date="2012" name="MBio">
        <title>Comparative genome analysis of Trichophyton rubrum and related dermatophytes reveals candidate genes involved in infection.</title>
        <authorList>
            <person name="Martinez D.A."/>
            <person name="Oliver B.G."/>
            <person name="Graeser Y."/>
            <person name="Goldberg J.M."/>
            <person name="Li W."/>
            <person name="Martinez-Rossi N.M."/>
            <person name="Monod M."/>
            <person name="Shelest E."/>
            <person name="Barton R.C."/>
            <person name="Birch E."/>
            <person name="Brakhage A.A."/>
            <person name="Chen Z."/>
            <person name="Gurr S.J."/>
            <person name="Heiman D."/>
            <person name="Heitman J."/>
            <person name="Kosti I."/>
            <person name="Rossi A."/>
            <person name="Saif S."/>
            <person name="Samalova M."/>
            <person name="Saunders C.W."/>
            <person name="Shea T."/>
            <person name="Summerbell R.C."/>
            <person name="Xu J."/>
            <person name="Young S."/>
            <person name="Zeng Q."/>
            <person name="Birren B.W."/>
            <person name="Cuomo C.A."/>
            <person name="White T.C."/>
        </authorList>
    </citation>
    <scope>NUCLEOTIDE SEQUENCE [LARGE SCALE GENOMIC DNA]</scope>
    <source>
        <strain evidence="3">ATCC MYA-4606 / CBS 127.97</strain>
    </source>
</reference>